<keyword evidence="6" id="KW-0735">Signal-anchor</keyword>
<dbReference type="RefSeq" id="XP_022087432.1">
    <property type="nucleotide sequence ID" value="XM_022231740.1"/>
</dbReference>
<evidence type="ECO:0000256" key="2">
    <source>
        <dbReference type="ARBA" id="ARBA00008661"/>
    </source>
</evidence>
<keyword evidence="10" id="KW-0325">Glycoprotein</keyword>
<dbReference type="Proteomes" id="UP000694845">
    <property type="component" value="Unplaced"/>
</dbReference>
<evidence type="ECO:0000256" key="1">
    <source>
        <dbReference type="ARBA" id="ARBA00004323"/>
    </source>
</evidence>
<dbReference type="GO" id="GO:0000139">
    <property type="term" value="C:Golgi membrane"/>
    <property type="evidence" value="ECO:0007669"/>
    <property type="project" value="UniProtKB-SubCell"/>
</dbReference>
<comment type="similarity">
    <text evidence="2 11">Belongs to the glycosyltransferase 31 family.</text>
</comment>
<accession>A0A8B7Y4F8</accession>
<dbReference type="FunFam" id="3.90.550.50:FF:000001">
    <property type="entry name" value="Hexosyltransferase"/>
    <property type="match status" value="1"/>
</dbReference>
<dbReference type="Pfam" id="PF01762">
    <property type="entry name" value="Galactosyl_T"/>
    <property type="match status" value="1"/>
</dbReference>
<evidence type="ECO:0000256" key="10">
    <source>
        <dbReference type="ARBA" id="ARBA00023180"/>
    </source>
</evidence>
<proteinExistence type="inferred from homology"/>
<keyword evidence="5" id="KW-0812">Transmembrane</keyword>
<dbReference type="Gene3D" id="3.90.550.50">
    <property type="match status" value="1"/>
</dbReference>
<evidence type="ECO:0000256" key="3">
    <source>
        <dbReference type="ARBA" id="ARBA00022676"/>
    </source>
</evidence>
<comment type="subcellular location">
    <subcellularLocation>
        <location evidence="1 11">Golgi apparatus membrane</location>
        <topology evidence="1 11">Single-pass type II membrane protein</topology>
    </subcellularLocation>
</comment>
<dbReference type="GeneID" id="110977516"/>
<organism evidence="13 14">
    <name type="scientific">Acanthaster planci</name>
    <name type="common">Crown-of-thorns starfish</name>
    <dbReference type="NCBI Taxonomy" id="133434"/>
    <lineage>
        <taxon>Eukaryota</taxon>
        <taxon>Metazoa</taxon>
        <taxon>Echinodermata</taxon>
        <taxon>Eleutherozoa</taxon>
        <taxon>Asterozoa</taxon>
        <taxon>Asteroidea</taxon>
        <taxon>Valvatacea</taxon>
        <taxon>Valvatida</taxon>
        <taxon>Acanthasteridae</taxon>
        <taxon>Acanthaster</taxon>
    </lineage>
</organism>
<dbReference type="SUPFAM" id="SSF53448">
    <property type="entry name" value="Nucleotide-diphospho-sugar transferases"/>
    <property type="match status" value="1"/>
</dbReference>
<keyword evidence="4" id="KW-0808">Transferase</keyword>
<dbReference type="OMA" id="WGDETTF"/>
<keyword evidence="8 11" id="KW-0333">Golgi apparatus</keyword>
<gene>
    <name evidence="14" type="primary">LOC110977516</name>
</gene>
<dbReference type="OrthoDB" id="5957813at2759"/>
<dbReference type="KEGG" id="aplc:110977516"/>
<evidence type="ECO:0000256" key="9">
    <source>
        <dbReference type="ARBA" id="ARBA00023136"/>
    </source>
</evidence>
<evidence type="ECO:0000313" key="13">
    <source>
        <dbReference type="Proteomes" id="UP000694845"/>
    </source>
</evidence>
<dbReference type="GO" id="GO:0016758">
    <property type="term" value="F:hexosyltransferase activity"/>
    <property type="evidence" value="ECO:0007669"/>
    <property type="project" value="InterPro"/>
</dbReference>
<dbReference type="AlphaFoldDB" id="A0A8B7Y4F8"/>
<dbReference type="EC" id="2.4.1.-" evidence="11"/>
<dbReference type="InterPro" id="IPR029044">
    <property type="entry name" value="Nucleotide-diphossugar_trans"/>
</dbReference>
<evidence type="ECO:0000256" key="5">
    <source>
        <dbReference type="ARBA" id="ARBA00022692"/>
    </source>
</evidence>
<keyword evidence="7" id="KW-1133">Transmembrane helix</keyword>
<feature type="region of interest" description="Disordered" evidence="12">
    <location>
        <begin position="67"/>
        <end position="92"/>
    </location>
</feature>
<sequence>MKFLKFYAALALLGAIACFILVRKVSPRDLNFRLGWYPTTSRRLSANGDGSPGNDIRVKEWLRNKTSEAIHSPHRKEPNPGVSATSKKNNERGIVAVKSTPLKISNPLPQANGKPVGRPVALKQTPQNAETVVTLPKTLNVGGGPRNNINPHDYRLLLDEPRACLDKAGTPKKVFLLVFVTSIHAHIEQRQAIRETWGSPREVRGKGIVTLFLFGYNGNANLQRQLEEESRKHHDVLQEDFQDAYRNLTLKTIMGMKWASTHCPQASYVMKTDDDMYISYDNLIKLLTNAATPSTNYAVGYLITGGTPFRDPANKWYMPREMYPKSSYPTFLSGTGYVVSGDVARKVYERSLQTKYLHLEDVYVAVCMEALNITPRGDANFHNWHLQYSFRNYCRLISSHWAPPQEMRRIWSEQQRRGPC</sequence>
<dbReference type="InterPro" id="IPR002659">
    <property type="entry name" value="Glyco_trans_31"/>
</dbReference>
<dbReference type="PROSITE" id="PS51257">
    <property type="entry name" value="PROKAR_LIPOPROTEIN"/>
    <property type="match status" value="1"/>
</dbReference>
<keyword evidence="9" id="KW-0472">Membrane</keyword>
<dbReference type="GO" id="GO:0006493">
    <property type="term" value="P:protein O-linked glycosylation"/>
    <property type="evidence" value="ECO:0007669"/>
    <property type="project" value="TreeGrafter"/>
</dbReference>
<keyword evidence="13" id="KW-1185">Reference proteome</keyword>
<name>A0A8B7Y4F8_ACAPL</name>
<evidence type="ECO:0000313" key="14">
    <source>
        <dbReference type="RefSeq" id="XP_022087432.1"/>
    </source>
</evidence>
<dbReference type="PANTHER" id="PTHR11214">
    <property type="entry name" value="BETA-1,3-N-ACETYLGLUCOSAMINYLTRANSFERASE"/>
    <property type="match status" value="1"/>
</dbReference>
<reference evidence="14" key="1">
    <citation type="submission" date="2025-08" db="UniProtKB">
        <authorList>
            <consortium name="RefSeq"/>
        </authorList>
    </citation>
    <scope>IDENTIFICATION</scope>
</reference>
<evidence type="ECO:0000256" key="4">
    <source>
        <dbReference type="ARBA" id="ARBA00022679"/>
    </source>
</evidence>
<evidence type="ECO:0000256" key="8">
    <source>
        <dbReference type="ARBA" id="ARBA00023034"/>
    </source>
</evidence>
<protein>
    <recommendedName>
        <fullName evidence="11">Hexosyltransferase</fullName>
        <ecNumber evidence="11">2.4.1.-</ecNumber>
    </recommendedName>
</protein>
<evidence type="ECO:0000256" key="6">
    <source>
        <dbReference type="ARBA" id="ARBA00022968"/>
    </source>
</evidence>
<keyword evidence="3 11" id="KW-0328">Glycosyltransferase</keyword>
<evidence type="ECO:0000256" key="12">
    <source>
        <dbReference type="SAM" id="MobiDB-lite"/>
    </source>
</evidence>
<dbReference type="PANTHER" id="PTHR11214:SF314">
    <property type="entry name" value="HEXOSYLTRANSFERASE"/>
    <property type="match status" value="1"/>
</dbReference>
<evidence type="ECO:0000256" key="11">
    <source>
        <dbReference type="RuleBase" id="RU363063"/>
    </source>
</evidence>
<evidence type="ECO:0000256" key="7">
    <source>
        <dbReference type="ARBA" id="ARBA00022989"/>
    </source>
</evidence>